<evidence type="ECO:0000313" key="8">
    <source>
        <dbReference type="Proteomes" id="UP001219518"/>
    </source>
</evidence>
<keyword evidence="3" id="KW-0804">Transcription</keyword>
<feature type="compositionally biased region" description="Polar residues" evidence="5">
    <location>
        <begin position="342"/>
        <end position="352"/>
    </location>
</feature>
<dbReference type="Gene3D" id="2.40.50.1060">
    <property type="match status" value="1"/>
</dbReference>
<organism evidence="7 8">
    <name type="scientific">Frankliniella fusca</name>
    <dbReference type="NCBI Taxonomy" id="407009"/>
    <lineage>
        <taxon>Eukaryota</taxon>
        <taxon>Metazoa</taxon>
        <taxon>Ecdysozoa</taxon>
        <taxon>Arthropoda</taxon>
        <taxon>Hexapoda</taxon>
        <taxon>Insecta</taxon>
        <taxon>Pterygota</taxon>
        <taxon>Neoptera</taxon>
        <taxon>Paraneoptera</taxon>
        <taxon>Thysanoptera</taxon>
        <taxon>Terebrantia</taxon>
        <taxon>Thripoidea</taxon>
        <taxon>Thripidae</taxon>
        <taxon>Frankliniella</taxon>
    </lineage>
</organism>
<feature type="compositionally biased region" description="Basic and acidic residues" evidence="5">
    <location>
        <begin position="657"/>
        <end position="666"/>
    </location>
</feature>
<feature type="compositionally biased region" description="Polar residues" evidence="5">
    <location>
        <begin position="757"/>
        <end position="766"/>
    </location>
</feature>
<dbReference type="PANTHER" id="PTHR12709:SF5">
    <property type="entry name" value="DNA-DIRECTED RNA POLYMERASE I SUBUNIT RPA43"/>
    <property type="match status" value="1"/>
</dbReference>
<feature type="compositionally biased region" description="Polar residues" evidence="5">
    <location>
        <begin position="723"/>
        <end position="734"/>
    </location>
</feature>
<evidence type="ECO:0000256" key="5">
    <source>
        <dbReference type="SAM" id="MobiDB-lite"/>
    </source>
</evidence>
<dbReference type="AlphaFoldDB" id="A0AAE1HCB4"/>
<feature type="region of interest" description="Disordered" evidence="5">
    <location>
        <begin position="404"/>
        <end position="798"/>
    </location>
</feature>
<evidence type="ECO:0000256" key="4">
    <source>
        <dbReference type="ARBA" id="ARBA00023242"/>
    </source>
</evidence>
<feature type="compositionally biased region" description="Basic residues" evidence="5">
    <location>
        <begin position="368"/>
        <end position="377"/>
    </location>
</feature>
<feature type="compositionally biased region" description="Basic and acidic residues" evidence="5">
    <location>
        <begin position="930"/>
        <end position="942"/>
    </location>
</feature>
<dbReference type="InterPro" id="IPR036898">
    <property type="entry name" value="RNA_pol_Rpb7-like_N_sf"/>
</dbReference>
<evidence type="ECO:0000259" key="6">
    <source>
        <dbReference type="Pfam" id="PF17875"/>
    </source>
</evidence>
<dbReference type="Gene3D" id="3.30.1490.120">
    <property type="entry name" value="RNA polymerase Rpb7-like, N-terminal domain"/>
    <property type="match status" value="1"/>
</dbReference>
<feature type="compositionally biased region" description="Polar residues" evidence="5">
    <location>
        <begin position="881"/>
        <end position="898"/>
    </location>
</feature>
<sequence length="1023" mass="112371">MPAAIPWGENELEKLASSSDSRIFLVQEKIPVVLQPFHLQDLKSAVRDLLNASIDSYHKSLNGIILSYKHLKVISKSASVAAETSGVVITIQADFFVFRPDVGNVLKGVVNKISKDHVGVLLYHRFNISCPRPSSESRSSKWLGNQVSMHQEVTLKVKEANFSGTLPFLKGKLLSVGSIIATNAEEDKKSKKKKKDKAGDESVVVEPQSSLATSTTKAGKHKLDETEGIVESKSKKSKKDSMHREHFTQSVSEHSNAVGSTSELQVPKKKKRVSIGTEEHDFIPKLPLDFSQLPEDLPPPNADSTHFDVAKNLSSLNKSEKKKRKKEINIGLSDIREESSEVTKSSLNMHSSLENDSKSQHAPEEKAKKKKEKKEKKQKSEPSSLPQAAVSEVLSPKKLIAQFPLPVSSLSQVEARDISDPPRKKKIKQQEPDFDLKKEDKKTNIVTNKSVTVDQANLSASPTPKKKKSKNLESDAQITEPLPIKEKKPKKDKKVDLSVPSHSQENKTKVGKAEEESQALSQSKKRDFETFTEASPSKKSKKKQGKEVPDVSDSDSDATIPPGQRIMHKSPVKTHPTDSPERGLSYFPPRAGLDPDLGPMRGARRTPLLFGHLDKKVLAPDMSPVKSSPSKKVTKYDSDSDTPKKVVISTSVRRKKSDSDDSDGHRPAANSPQKHKRAEESSDESDSDTAVKSKLLQSMGVMQSPLKTAKPHLKQDSSDSESDGSINEPQVNVSKFDKSFSQDNPKNIKKSNKPILANQSQGSPKQNEIKVSKPKLIKGQPSSAQAAEIVNGGDSDDSDLEMMKNAIALLEQEQRLGIKRKKRATPKKKNVKETTPVSMSMPLPTPSKQKNSKEKVQAGASNSLVNSTAAPSKKTEKLQKPLSNNSIYSVSAKASQISKKIEVVKKKTSDSDSDSGPDDRNTSDFLANMRIERQAAEAEKIAKSTKSVAKSKKHAADGESAHPNSQNSKSKKLKEGHSKESTQKESKDVKKPKSKGKKKTTDDEISDVMQRLLREAKKNVGLA</sequence>
<feature type="compositionally biased region" description="Basic and acidic residues" evidence="5">
    <location>
        <begin position="504"/>
        <end position="515"/>
    </location>
</feature>
<dbReference type="GO" id="GO:0005736">
    <property type="term" value="C:RNA polymerase I complex"/>
    <property type="evidence" value="ECO:0007669"/>
    <property type="project" value="TreeGrafter"/>
</dbReference>
<feature type="compositionally biased region" description="Basic and acidic residues" evidence="5">
    <location>
        <begin position="634"/>
        <end position="644"/>
    </location>
</feature>
<feature type="compositionally biased region" description="Basic and acidic residues" evidence="5">
    <location>
        <begin position="221"/>
        <end position="247"/>
    </location>
</feature>
<feature type="region of interest" description="Disordered" evidence="5">
    <location>
        <begin position="185"/>
        <end position="390"/>
    </location>
</feature>
<feature type="compositionally biased region" description="Basic and acidic residues" evidence="5">
    <location>
        <begin position="973"/>
        <end position="991"/>
    </location>
</feature>
<dbReference type="Pfam" id="PF17875">
    <property type="entry name" value="RPA43_OB"/>
    <property type="match status" value="1"/>
</dbReference>
<dbReference type="PANTHER" id="PTHR12709">
    <property type="entry name" value="DNA-DIRECTED RNA POLYMERASE II, III"/>
    <property type="match status" value="1"/>
</dbReference>
<feature type="region of interest" description="Disordered" evidence="5">
    <location>
        <begin position="815"/>
        <end position="1010"/>
    </location>
</feature>
<evidence type="ECO:0000256" key="1">
    <source>
        <dbReference type="ARBA" id="ARBA00004123"/>
    </source>
</evidence>
<feature type="compositionally biased region" description="Basic residues" evidence="5">
    <location>
        <begin position="817"/>
        <end position="830"/>
    </location>
</feature>
<evidence type="ECO:0000256" key="2">
    <source>
        <dbReference type="ARBA" id="ARBA00022478"/>
    </source>
</evidence>
<comment type="caution">
    <text evidence="7">The sequence shown here is derived from an EMBL/GenBank/DDBJ whole genome shotgun (WGS) entry which is preliminary data.</text>
</comment>
<feature type="compositionally biased region" description="Basic and acidic residues" evidence="5">
    <location>
        <begin position="414"/>
        <end position="443"/>
    </location>
</feature>
<gene>
    <name evidence="7" type="ORF">KUF71_008025</name>
</gene>
<evidence type="ECO:0000313" key="7">
    <source>
        <dbReference type="EMBL" id="KAK3918777.1"/>
    </source>
</evidence>
<feature type="compositionally biased region" description="Basic and acidic residues" evidence="5">
    <location>
        <begin position="353"/>
        <end position="367"/>
    </location>
</feature>
<feature type="compositionally biased region" description="Basic and acidic residues" evidence="5">
    <location>
        <begin position="899"/>
        <end position="910"/>
    </location>
</feature>
<name>A0AAE1HCB4_9NEOP</name>
<dbReference type="EMBL" id="JAHWGI010000960">
    <property type="protein sequence ID" value="KAK3918777.1"/>
    <property type="molecule type" value="Genomic_DNA"/>
</dbReference>
<dbReference type="Proteomes" id="UP001219518">
    <property type="component" value="Unassembled WGS sequence"/>
</dbReference>
<proteinExistence type="predicted"/>
<keyword evidence="8" id="KW-1185">Reference proteome</keyword>
<feature type="compositionally biased region" description="Polar residues" evidence="5">
    <location>
        <begin position="859"/>
        <end position="870"/>
    </location>
</feature>
<reference evidence="7" key="1">
    <citation type="submission" date="2021-07" db="EMBL/GenBank/DDBJ databases">
        <authorList>
            <person name="Catto M.A."/>
            <person name="Jacobson A."/>
            <person name="Kennedy G."/>
            <person name="Labadie P."/>
            <person name="Hunt B.G."/>
            <person name="Srinivasan R."/>
        </authorList>
    </citation>
    <scope>NUCLEOTIDE SEQUENCE</scope>
    <source>
        <strain evidence="7">PL_HMW_Pooled</strain>
        <tissue evidence="7">Head</tissue>
    </source>
</reference>
<protein>
    <submittedName>
        <fullName evidence="7">DNA-directed RNA polymerase I subunit RPA43</fullName>
    </submittedName>
</protein>
<feature type="compositionally biased region" description="Polar residues" evidence="5">
    <location>
        <begin position="248"/>
        <end position="264"/>
    </location>
</feature>
<dbReference type="InterPro" id="IPR045113">
    <property type="entry name" value="Rpb7-like"/>
</dbReference>
<dbReference type="InterPro" id="IPR041178">
    <property type="entry name" value="RPA43_OB"/>
</dbReference>
<accession>A0AAE1HCB4</accession>
<keyword evidence="4" id="KW-0539">Nucleus</keyword>
<reference evidence="7" key="2">
    <citation type="journal article" date="2023" name="BMC Genomics">
        <title>Pest status, molecular evolution, and epigenetic factors derived from the genome assembly of Frankliniella fusca, a thysanopteran phytovirus vector.</title>
        <authorList>
            <person name="Catto M.A."/>
            <person name="Labadie P.E."/>
            <person name="Jacobson A.L."/>
            <person name="Kennedy G.G."/>
            <person name="Srinivasan R."/>
            <person name="Hunt B.G."/>
        </authorList>
    </citation>
    <scope>NUCLEOTIDE SEQUENCE</scope>
    <source>
        <strain evidence="7">PL_HMW_Pooled</strain>
    </source>
</reference>
<keyword evidence="2 7" id="KW-0240">DNA-directed RNA polymerase</keyword>
<feature type="domain" description="RPA43 OB" evidence="6">
    <location>
        <begin position="100"/>
        <end position="210"/>
    </location>
</feature>
<dbReference type="GO" id="GO:0006352">
    <property type="term" value="P:DNA-templated transcription initiation"/>
    <property type="evidence" value="ECO:0007669"/>
    <property type="project" value="InterPro"/>
</dbReference>
<dbReference type="GO" id="GO:0006362">
    <property type="term" value="P:transcription elongation by RNA polymerase I"/>
    <property type="evidence" value="ECO:0007669"/>
    <property type="project" value="TreeGrafter"/>
</dbReference>
<feature type="compositionally biased region" description="Polar residues" evidence="5">
    <location>
        <begin position="207"/>
        <end position="217"/>
    </location>
</feature>
<evidence type="ECO:0000256" key="3">
    <source>
        <dbReference type="ARBA" id="ARBA00023163"/>
    </source>
</evidence>
<comment type="subcellular location">
    <subcellularLocation>
        <location evidence="1">Nucleus</location>
    </subcellularLocation>
</comment>
<feature type="compositionally biased region" description="Polar residues" evidence="5">
    <location>
        <begin position="444"/>
        <end position="462"/>
    </location>
</feature>